<feature type="domain" description="LIM zinc-binding" evidence="10">
    <location>
        <begin position="104"/>
        <end position="164"/>
    </location>
</feature>
<dbReference type="EMBL" id="GBHO01014780">
    <property type="protein sequence ID" value="JAG28824.1"/>
    <property type="molecule type" value="Transcribed_RNA"/>
</dbReference>
<evidence type="ECO:0000256" key="3">
    <source>
        <dbReference type="ARBA" id="ARBA00022737"/>
    </source>
</evidence>
<keyword evidence="3" id="KW-0677">Repeat</keyword>
<evidence type="ECO:0000256" key="5">
    <source>
        <dbReference type="ARBA" id="ARBA00023038"/>
    </source>
</evidence>
<comment type="subcellular location">
    <subcellularLocation>
        <location evidence="6">Cytoplasm</location>
        <location evidence="6">Myofibril</location>
        <location evidence="6">Sarcomere</location>
        <location evidence="6">M line</location>
    </subcellularLocation>
</comment>
<dbReference type="Pfam" id="PF00412">
    <property type="entry name" value="LIM"/>
    <property type="match status" value="2"/>
</dbReference>
<dbReference type="PROSITE" id="PS50002">
    <property type="entry name" value="SH3"/>
    <property type="match status" value="1"/>
</dbReference>
<feature type="domain" description="SH3" evidence="9">
    <location>
        <begin position="7"/>
        <end position="66"/>
    </location>
</feature>
<evidence type="ECO:0000259" key="10">
    <source>
        <dbReference type="PROSITE" id="PS50023"/>
    </source>
</evidence>
<evidence type="ECO:0000313" key="11">
    <source>
        <dbReference type="EMBL" id="JAG28824.1"/>
    </source>
</evidence>
<dbReference type="GO" id="GO:0030018">
    <property type="term" value="C:Z disc"/>
    <property type="evidence" value="ECO:0007669"/>
    <property type="project" value="TreeGrafter"/>
</dbReference>
<dbReference type="SUPFAM" id="SSF50044">
    <property type="entry name" value="SH3-domain"/>
    <property type="match status" value="1"/>
</dbReference>
<dbReference type="SMART" id="SM00326">
    <property type="entry name" value="SH3"/>
    <property type="match status" value="1"/>
</dbReference>
<dbReference type="InterPro" id="IPR036028">
    <property type="entry name" value="SH3-like_dom_sf"/>
</dbReference>
<dbReference type="AlphaFoldDB" id="A0A0A9Y9F0"/>
<dbReference type="GO" id="GO:0031430">
    <property type="term" value="C:M band"/>
    <property type="evidence" value="ECO:0007669"/>
    <property type="project" value="UniProtKB-SubCell"/>
</dbReference>
<dbReference type="SMART" id="SM00132">
    <property type="entry name" value="LIM"/>
    <property type="match status" value="2"/>
</dbReference>
<dbReference type="CDD" id="cd08368">
    <property type="entry name" value="LIM"/>
    <property type="match status" value="1"/>
</dbReference>
<dbReference type="InterPro" id="IPR001781">
    <property type="entry name" value="Znf_LIM"/>
</dbReference>
<dbReference type="GO" id="GO:0055120">
    <property type="term" value="C:striated muscle dense body"/>
    <property type="evidence" value="ECO:0007669"/>
    <property type="project" value="UniProtKB-ARBA"/>
</dbReference>
<evidence type="ECO:0000256" key="8">
    <source>
        <dbReference type="PROSITE-ProRule" id="PRU00192"/>
    </source>
</evidence>
<dbReference type="Gene3D" id="2.10.110.10">
    <property type="entry name" value="Cysteine Rich Protein"/>
    <property type="match status" value="2"/>
</dbReference>
<dbReference type="PANTHER" id="PTHR24205:SF16">
    <property type="entry name" value="GH01042P-RELATED"/>
    <property type="match status" value="1"/>
</dbReference>
<dbReference type="GO" id="GO:0005634">
    <property type="term" value="C:nucleus"/>
    <property type="evidence" value="ECO:0007669"/>
    <property type="project" value="TreeGrafter"/>
</dbReference>
<gene>
    <name evidence="11" type="primary">tgfb1i1_2</name>
    <name evidence="12" type="synonym">tgfb1i1</name>
    <name evidence="11" type="ORF">CM83_99071</name>
    <name evidence="12" type="ORF">g.93903</name>
</gene>
<evidence type="ECO:0000256" key="4">
    <source>
        <dbReference type="ARBA" id="ARBA00022833"/>
    </source>
</evidence>
<keyword evidence="5 7" id="KW-0440">LIM domain</keyword>
<dbReference type="EMBL" id="GDHC01010557">
    <property type="protein sequence ID" value="JAQ08072.1"/>
    <property type="molecule type" value="Transcribed_RNA"/>
</dbReference>
<dbReference type="Gene3D" id="2.30.30.40">
    <property type="entry name" value="SH3 Domains"/>
    <property type="match status" value="1"/>
</dbReference>
<keyword evidence="2 7" id="KW-0479">Metal-binding</keyword>
<proteinExistence type="predicted"/>
<evidence type="ECO:0000256" key="2">
    <source>
        <dbReference type="ARBA" id="ARBA00022723"/>
    </source>
</evidence>
<evidence type="ECO:0000259" key="9">
    <source>
        <dbReference type="PROSITE" id="PS50002"/>
    </source>
</evidence>
<evidence type="ECO:0000256" key="1">
    <source>
        <dbReference type="ARBA" id="ARBA00022443"/>
    </source>
</evidence>
<keyword evidence="4 7" id="KW-0862">Zinc</keyword>
<dbReference type="PROSITE" id="PS50023">
    <property type="entry name" value="LIM_DOMAIN_2"/>
    <property type="match status" value="2"/>
</dbReference>
<dbReference type="PANTHER" id="PTHR24205">
    <property type="entry name" value="FOUR AND A HALF LIM DOMAINS PROTEIN"/>
    <property type="match status" value="1"/>
</dbReference>
<accession>A0A0A9Y9F0</accession>
<sequence>MVSSEQELPYYATVASDWDAVDNTEMSVKEGEVVLIRQINDRGWALAEKKNISGWVPSDYLDKLSDSKEDQELLSKALAEMSVNEIDAKPVPLSLGDENQQHQRICSTCQKPIEAESSLIAKGKAYHPGCFTCTVCHTSLTGVGFLEKDGDVYCERDYYAKFNPRCKQCDEVIIGGYITALGNNYHLDHFLCTTCQQPLVGAQYRKKDQQAYCEDCFRKQFGSKCYRCGEYIDDKVFIA</sequence>
<keyword evidence="1 8" id="KW-0728">SH3 domain</keyword>
<evidence type="ECO:0000256" key="7">
    <source>
        <dbReference type="PROSITE-ProRule" id="PRU00125"/>
    </source>
</evidence>
<dbReference type="PROSITE" id="PS00478">
    <property type="entry name" value="LIM_DOMAIN_1"/>
    <property type="match status" value="1"/>
</dbReference>
<dbReference type="GO" id="GO:0046872">
    <property type="term" value="F:metal ion binding"/>
    <property type="evidence" value="ECO:0007669"/>
    <property type="project" value="UniProtKB-KW"/>
</dbReference>
<organism evidence="11">
    <name type="scientific">Lygus hesperus</name>
    <name type="common">Western plant bug</name>
    <dbReference type="NCBI Taxonomy" id="30085"/>
    <lineage>
        <taxon>Eukaryota</taxon>
        <taxon>Metazoa</taxon>
        <taxon>Ecdysozoa</taxon>
        <taxon>Arthropoda</taxon>
        <taxon>Hexapoda</taxon>
        <taxon>Insecta</taxon>
        <taxon>Pterygota</taxon>
        <taxon>Neoptera</taxon>
        <taxon>Paraneoptera</taxon>
        <taxon>Hemiptera</taxon>
        <taxon>Heteroptera</taxon>
        <taxon>Panheteroptera</taxon>
        <taxon>Cimicomorpha</taxon>
        <taxon>Miridae</taxon>
        <taxon>Mirini</taxon>
        <taxon>Lygus</taxon>
    </lineage>
</organism>
<dbReference type="GO" id="GO:0003712">
    <property type="term" value="F:transcription coregulator activity"/>
    <property type="evidence" value="ECO:0007669"/>
    <property type="project" value="TreeGrafter"/>
</dbReference>
<feature type="domain" description="LIM zinc-binding" evidence="10">
    <location>
        <begin position="165"/>
        <end position="223"/>
    </location>
</feature>
<dbReference type="SUPFAM" id="SSF57716">
    <property type="entry name" value="Glucocorticoid receptor-like (DNA-binding domain)"/>
    <property type="match status" value="3"/>
</dbReference>
<dbReference type="InterPro" id="IPR001452">
    <property type="entry name" value="SH3_domain"/>
</dbReference>
<dbReference type="CDD" id="cd11856">
    <property type="entry name" value="SH3_p47phox_like"/>
    <property type="match status" value="1"/>
</dbReference>
<reference evidence="11" key="2">
    <citation type="submission" date="2014-07" db="EMBL/GenBank/DDBJ databases">
        <authorList>
            <person name="Hull J."/>
        </authorList>
    </citation>
    <scope>NUCLEOTIDE SEQUENCE</scope>
</reference>
<reference evidence="11" key="1">
    <citation type="journal article" date="2014" name="PLoS ONE">
        <title>Transcriptome-Based Identification of ABC Transporters in the Western Tarnished Plant Bug Lygus hesperus.</title>
        <authorList>
            <person name="Hull J.J."/>
            <person name="Chaney K."/>
            <person name="Geib S.M."/>
            <person name="Fabrick J.A."/>
            <person name="Brent C.S."/>
            <person name="Walsh D."/>
            <person name="Lavine L.C."/>
        </authorList>
    </citation>
    <scope>NUCLEOTIDE SEQUENCE</scope>
</reference>
<dbReference type="Pfam" id="PF07653">
    <property type="entry name" value="SH3_2"/>
    <property type="match status" value="1"/>
</dbReference>
<evidence type="ECO:0000256" key="6">
    <source>
        <dbReference type="ARBA" id="ARBA00037833"/>
    </source>
</evidence>
<evidence type="ECO:0000313" key="12">
    <source>
        <dbReference type="EMBL" id="JAQ08072.1"/>
    </source>
</evidence>
<protein>
    <submittedName>
        <fullName evidence="11">Transforming growth factor beta-1-induced transcript 1 protein</fullName>
    </submittedName>
</protein>
<name>A0A0A9Y9F0_LYGHE</name>
<reference evidence="12" key="3">
    <citation type="journal article" date="2016" name="Gigascience">
        <title>De novo construction of an expanded transcriptome assembly for the western tarnished plant bug, Lygus hesperus.</title>
        <authorList>
            <person name="Tassone E.E."/>
            <person name="Geib S.M."/>
            <person name="Hall B."/>
            <person name="Fabrick J.A."/>
            <person name="Brent C.S."/>
            <person name="Hull J.J."/>
        </authorList>
    </citation>
    <scope>NUCLEOTIDE SEQUENCE</scope>
</reference>
<dbReference type="FunFam" id="2.10.110.10:FF:000009">
    <property type="entry name" value="Paxillin isoform 1"/>
    <property type="match status" value="1"/>
</dbReference>